<keyword evidence="3" id="KW-1185">Reference proteome</keyword>
<keyword evidence="1" id="KW-0472">Membrane</keyword>
<accession>A0A9N7P155</accession>
<keyword evidence="1" id="KW-1133">Transmembrane helix</keyword>
<dbReference type="Proteomes" id="UP001153555">
    <property type="component" value="Unassembled WGS sequence"/>
</dbReference>
<proteinExistence type="predicted"/>
<evidence type="ECO:0000256" key="1">
    <source>
        <dbReference type="SAM" id="Phobius"/>
    </source>
</evidence>
<protein>
    <submittedName>
        <fullName evidence="2">Uncharacterized protein</fullName>
    </submittedName>
</protein>
<comment type="caution">
    <text evidence="2">The sequence shown here is derived from an EMBL/GenBank/DDBJ whole genome shotgun (WGS) entry which is preliminary data.</text>
</comment>
<feature type="non-terminal residue" evidence="2">
    <location>
        <position position="87"/>
    </location>
</feature>
<evidence type="ECO:0000313" key="3">
    <source>
        <dbReference type="Proteomes" id="UP001153555"/>
    </source>
</evidence>
<gene>
    <name evidence="2" type="ORF">SHERM_06682</name>
</gene>
<evidence type="ECO:0000313" key="2">
    <source>
        <dbReference type="EMBL" id="CAA0840640.1"/>
    </source>
</evidence>
<dbReference type="EMBL" id="CACSLK010034002">
    <property type="protein sequence ID" value="CAA0840640.1"/>
    <property type="molecule type" value="Genomic_DNA"/>
</dbReference>
<keyword evidence="1" id="KW-0812">Transmembrane</keyword>
<sequence>MKVKKETTINEKNYYIQNNCEETTLELGFASHLSSPLLSSPLLAFFGVLGAISNRYSVRSARFIYCRRPLFNPGFADDSSLSGTVEH</sequence>
<dbReference type="AlphaFoldDB" id="A0A9N7P155"/>
<name>A0A9N7P155_STRHE</name>
<organism evidence="2 3">
    <name type="scientific">Striga hermonthica</name>
    <name type="common">Purple witchweed</name>
    <name type="synonym">Buchnera hermonthica</name>
    <dbReference type="NCBI Taxonomy" id="68872"/>
    <lineage>
        <taxon>Eukaryota</taxon>
        <taxon>Viridiplantae</taxon>
        <taxon>Streptophyta</taxon>
        <taxon>Embryophyta</taxon>
        <taxon>Tracheophyta</taxon>
        <taxon>Spermatophyta</taxon>
        <taxon>Magnoliopsida</taxon>
        <taxon>eudicotyledons</taxon>
        <taxon>Gunneridae</taxon>
        <taxon>Pentapetalae</taxon>
        <taxon>asterids</taxon>
        <taxon>lamiids</taxon>
        <taxon>Lamiales</taxon>
        <taxon>Orobanchaceae</taxon>
        <taxon>Buchnereae</taxon>
        <taxon>Striga</taxon>
    </lineage>
</organism>
<reference evidence="2" key="1">
    <citation type="submission" date="2019-12" db="EMBL/GenBank/DDBJ databases">
        <authorList>
            <person name="Scholes J."/>
        </authorList>
    </citation>
    <scope>NUCLEOTIDE SEQUENCE</scope>
</reference>
<feature type="transmembrane region" description="Helical" evidence="1">
    <location>
        <begin position="37"/>
        <end position="58"/>
    </location>
</feature>